<evidence type="ECO:0000313" key="1">
    <source>
        <dbReference type="EMBL" id="BAU27240.1"/>
    </source>
</evidence>
<gene>
    <name evidence="1" type="ORF">CB4_01409</name>
</gene>
<dbReference type="OrthoDB" id="1891078at2"/>
<dbReference type="CDD" id="cd16342">
    <property type="entry name" value="FusC_FusB"/>
    <property type="match status" value="1"/>
</dbReference>
<proteinExistence type="predicted"/>
<dbReference type="RefSeq" id="WP_096467663.1">
    <property type="nucleotide sequence ID" value="NZ_AP017312.1"/>
</dbReference>
<accession>A0A0U4WER1</accession>
<protein>
    <submittedName>
        <fullName evidence="1">Fibronectin-binding protein (FBP)</fullName>
    </submittedName>
</protein>
<sequence>MMEKISTLKIEEEFREYLGSLVPYLVEFPRVTEKQIKKLFPKNKKLKVPDLGTIDFHSLTYLGWIDISTNKLFIVYNLNGEIIGVEGKYTLTNRKDMCSLCKGYGEVALVSAISKARVSNSPDYYKAVGNYMCINSHECNKNITDVTDLERFIQNVLG</sequence>
<dbReference type="InterPro" id="IPR032330">
    <property type="entry name" value="EF-G-binding_C"/>
</dbReference>
<evidence type="ECO:0000313" key="2">
    <source>
        <dbReference type="Proteomes" id="UP000217696"/>
    </source>
</evidence>
<dbReference type="EMBL" id="AP017312">
    <property type="protein sequence ID" value="BAU27240.1"/>
    <property type="molecule type" value="Genomic_DNA"/>
</dbReference>
<keyword evidence="2" id="KW-1185">Reference proteome</keyword>
<name>A0A0U4WER1_9BACL</name>
<dbReference type="AlphaFoldDB" id="A0A0U4WER1"/>
<organism evidence="1 2">
    <name type="scientific">Aneurinibacillus soli</name>
    <dbReference type="NCBI Taxonomy" id="1500254"/>
    <lineage>
        <taxon>Bacteria</taxon>
        <taxon>Bacillati</taxon>
        <taxon>Bacillota</taxon>
        <taxon>Bacilli</taxon>
        <taxon>Bacillales</taxon>
        <taxon>Paenibacillaceae</taxon>
        <taxon>Aneurinibacillus group</taxon>
        <taxon>Aneurinibacillus</taxon>
    </lineage>
</organism>
<dbReference type="Proteomes" id="UP000217696">
    <property type="component" value="Chromosome"/>
</dbReference>
<reference evidence="1 2" key="1">
    <citation type="submission" date="2015-12" db="EMBL/GenBank/DDBJ databases">
        <title>Genome sequence of Aneurinibacillus soli.</title>
        <authorList>
            <person name="Lee J.S."/>
            <person name="Lee K.C."/>
            <person name="Kim K.K."/>
            <person name="Lee B.W."/>
        </authorList>
    </citation>
    <scope>NUCLEOTIDE SEQUENCE [LARGE SCALE GENOMIC DNA]</scope>
    <source>
        <strain evidence="1 2">CB4</strain>
    </source>
</reference>
<dbReference type="KEGG" id="asoc:CB4_01409"/>
<dbReference type="Pfam" id="PF16571">
    <property type="entry name" value="FBP_C"/>
    <property type="match status" value="1"/>
</dbReference>